<evidence type="ECO:0000256" key="18">
    <source>
        <dbReference type="ARBA" id="ARBA00045303"/>
    </source>
</evidence>
<dbReference type="FunFam" id="3.80.10.10:FF:000046">
    <property type="entry name" value="Toll-like receptor 2"/>
    <property type="match status" value="1"/>
</dbReference>
<dbReference type="FunFam" id="3.40.50.10140:FF:000001">
    <property type="entry name" value="Toll-like receptor 2"/>
    <property type="match status" value="1"/>
</dbReference>
<evidence type="ECO:0000259" key="21">
    <source>
        <dbReference type="PROSITE" id="PS50104"/>
    </source>
</evidence>
<dbReference type="AlphaFoldDB" id="A0A8C0YWM0"/>
<dbReference type="Proteomes" id="UP000694542">
    <property type="component" value="Chromosome 15"/>
</dbReference>
<keyword evidence="14" id="KW-0675">Receptor</keyword>
<dbReference type="GO" id="GO:0030670">
    <property type="term" value="C:phagocytic vesicle membrane"/>
    <property type="evidence" value="ECO:0007669"/>
    <property type="project" value="UniProtKB-SubCell"/>
</dbReference>
<feature type="region of interest" description="Disordered" evidence="19">
    <location>
        <begin position="1"/>
        <end position="177"/>
    </location>
</feature>
<comment type="subcellular location">
    <subcellularLocation>
        <location evidence="2">Cytoplasmic vesicle</location>
        <location evidence="2">Phagosome membrane</location>
        <topology evidence="2">Single-pass type I membrane protein</topology>
    </subcellularLocation>
    <subcellularLocation>
        <location evidence="1">Membrane raft</location>
    </subcellularLocation>
</comment>
<keyword evidence="11 20" id="KW-1133">Transmembrane helix</keyword>
<keyword evidence="16" id="KW-0395">Inflammatory response</keyword>
<comment type="function">
    <text evidence="18">Cooperates with LY96 to mediate the innate immune response to bacterial lipoproteins and other microbial cell wall components. Cooperates with TLR1 or TLR6 to mediate the innate immune response to bacterial lipoproteins or lipopeptides. Acts via MYD88 and TRAF6, leading to NF-kappa-B activation, cytokine secretion and the inflammatory response. May also promote apoptosis in response to lipoproteins. Forms activation clusters composed of several receptors depending on the ligand, these clusters trigger signaling from the cell surface and subsequently are targeted to the Golgi in a lipid-raft dependent pathway. Forms the cluster TLR2:TLR6:CD14:CD36 in response to diacylated lipopeptides and TLR2:TLR1:CD14 in response to triacylated lipopeptides.</text>
</comment>
<feature type="transmembrane region" description="Helical" evidence="20">
    <location>
        <begin position="772"/>
        <end position="795"/>
    </location>
</feature>
<dbReference type="InterPro" id="IPR001611">
    <property type="entry name" value="Leu-rich_rpt"/>
</dbReference>
<keyword evidence="7 20" id="KW-0812">Transmembrane</keyword>
<evidence type="ECO:0000256" key="8">
    <source>
        <dbReference type="ARBA" id="ARBA00022729"/>
    </source>
</evidence>
<evidence type="ECO:0000256" key="9">
    <source>
        <dbReference type="ARBA" id="ARBA00022737"/>
    </source>
</evidence>
<dbReference type="SMART" id="SM00082">
    <property type="entry name" value="LRRCT"/>
    <property type="match status" value="1"/>
</dbReference>
<dbReference type="Pfam" id="PF01582">
    <property type="entry name" value="TIR"/>
    <property type="match status" value="1"/>
</dbReference>
<evidence type="ECO:0000256" key="20">
    <source>
        <dbReference type="SAM" id="Phobius"/>
    </source>
</evidence>
<keyword evidence="13 20" id="KW-0472">Membrane</keyword>
<dbReference type="Gene3D" id="3.80.10.10">
    <property type="entry name" value="Ribonuclease Inhibitor"/>
    <property type="match status" value="1"/>
</dbReference>
<dbReference type="GO" id="GO:0045087">
    <property type="term" value="P:innate immune response"/>
    <property type="evidence" value="ECO:0007669"/>
    <property type="project" value="UniProtKB-KW"/>
</dbReference>
<evidence type="ECO:0000256" key="6">
    <source>
        <dbReference type="ARBA" id="ARBA00022614"/>
    </source>
</evidence>
<dbReference type="PANTHER" id="PTHR24365">
    <property type="entry name" value="TOLL-LIKE RECEPTOR"/>
    <property type="match status" value="1"/>
</dbReference>
<dbReference type="GO" id="GO:0006954">
    <property type="term" value="P:inflammatory response"/>
    <property type="evidence" value="ECO:0007669"/>
    <property type="project" value="UniProtKB-KW"/>
</dbReference>
<dbReference type="Ensembl" id="ENSCAFT00040022707.1">
    <property type="protein sequence ID" value="ENSCAFP00040019678.1"/>
    <property type="gene ID" value="ENSCAFG00040012321.1"/>
</dbReference>
<name>A0A8C0YWM0_CANLF</name>
<dbReference type="PROSITE" id="PS50104">
    <property type="entry name" value="TIR"/>
    <property type="match status" value="1"/>
</dbReference>
<evidence type="ECO:0000256" key="5">
    <source>
        <dbReference type="ARBA" id="ARBA00022588"/>
    </source>
</evidence>
<evidence type="ECO:0000256" key="14">
    <source>
        <dbReference type="ARBA" id="ARBA00023170"/>
    </source>
</evidence>
<evidence type="ECO:0000256" key="16">
    <source>
        <dbReference type="ARBA" id="ARBA00023198"/>
    </source>
</evidence>
<dbReference type="PANTHER" id="PTHR24365:SF17">
    <property type="entry name" value="TOLL-LIKE RECEPTOR 2"/>
    <property type="match status" value="1"/>
</dbReference>
<evidence type="ECO:0000313" key="22">
    <source>
        <dbReference type="Ensembl" id="ENSCAFP00040019678.1"/>
    </source>
</evidence>
<dbReference type="PROSITE" id="PS51450">
    <property type="entry name" value="LRR"/>
    <property type="match status" value="3"/>
</dbReference>
<reference evidence="22" key="1">
    <citation type="submission" date="2018-10" db="EMBL/GenBank/DDBJ databases">
        <title>De novo assembly of a Great Dane genome.</title>
        <authorList>
            <person name="Kidd J.M."/>
            <person name="Pendleton A.L."/>
            <person name="Shen F."/>
            <person name="Emery S."/>
        </authorList>
    </citation>
    <scope>NUCLEOTIDE SEQUENCE [LARGE SCALE GENOMIC DNA]</scope>
    <source>
        <strain evidence="22">Great Dane</strain>
    </source>
</reference>
<comment type="similarity">
    <text evidence="3">Belongs to the Toll-like receptor family.</text>
</comment>
<dbReference type="InterPro" id="IPR035897">
    <property type="entry name" value="Toll_tir_struct_dom_sf"/>
</dbReference>
<feature type="compositionally biased region" description="Basic and acidic residues" evidence="19">
    <location>
        <begin position="88"/>
        <end position="100"/>
    </location>
</feature>
<evidence type="ECO:0000313" key="23">
    <source>
        <dbReference type="Proteomes" id="UP000694542"/>
    </source>
</evidence>
<evidence type="ECO:0000256" key="4">
    <source>
        <dbReference type="ARBA" id="ARBA00017391"/>
    </source>
</evidence>
<keyword evidence="8" id="KW-0732">Signal</keyword>
<evidence type="ECO:0000256" key="11">
    <source>
        <dbReference type="ARBA" id="ARBA00022989"/>
    </source>
</evidence>
<keyword evidence="10" id="KW-0391">Immunity</keyword>
<keyword evidence="9" id="KW-0677">Repeat</keyword>
<evidence type="ECO:0000256" key="7">
    <source>
        <dbReference type="ARBA" id="ARBA00022692"/>
    </source>
</evidence>
<feature type="compositionally biased region" description="Low complexity" evidence="19">
    <location>
        <begin position="152"/>
        <end position="168"/>
    </location>
</feature>
<keyword evidence="17" id="KW-0968">Cytoplasmic vesicle</keyword>
<dbReference type="GO" id="GO:0007165">
    <property type="term" value="P:signal transduction"/>
    <property type="evidence" value="ECO:0007669"/>
    <property type="project" value="InterPro"/>
</dbReference>
<dbReference type="Gene3D" id="3.40.50.10140">
    <property type="entry name" value="Toll/interleukin-1 receptor homology (TIR) domain"/>
    <property type="match status" value="1"/>
</dbReference>
<dbReference type="InterPro" id="IPR032675">
    <property type="entry name" value="LRR_dom_sf"/>
</dbReference>
<keyword evidence="5" id="KW-0399">Innate immunity</keyword>
<keyword evidence="12" id="KW-0520">NAD</keyword>
<reference evidence="22" key="2">
    <citation type="submission" date="2025-08" db="UniProtKB">
        <authorList>
            <consortium name="Ensembl"/>
        </authorList>
    </citation>
    <scope>IDENTIFICATION</scope>
</reference>
<feature type="domain" description="TIR" evidence="21">
    <location>
        <begin position="822"/>
        <end position="965"/>
    </location>
</feature>
<evidence type="ECO:0000256" key="15">
    <source>
        <dbReference type="ARBA" id="ARBA00023180"/>
    </source>
</evidence>
<organism evidence="22 23">
    <name type="scientific">Canis lupus familiaris</name>
    <name type="common">Dog</name>
    <name type="synonym">Canis familiaris</name>
    <dbReference type="NCBI Taxonomy" id="9615"/>
    <lineage>
        <taxon>Eukaryota</taxon>
        <taxon>Metazoa</taxon>
        <taxon>Chordata</taxon>
        <taxon>Craniata</taxon>
        <taxon>Vertebrata</taxon>
        <taxon>Euteleostomi</taxon>
        <taxon>Mammalia</taxon>
        <taxon>Eutheria</taxon>
        <taxon>Laurasiatheria</taxon>
        <taxon>Carnivora</taxon>
        <taxon>Caniformia</taxon>
        <taxon>Canidae</taxon>
        <taxon>Canis</taxon>
    </lineage>
</organism>
<dbReference type="InterPro" id="IPR000157">
    <property type="entry name" value="TIR_dom"/>
</dbReference>
<evidence type="ECO:0000256" key="12">
    <source>
        <dbReference type="ARBA" id="ARBA00023027"/>
    </source>
</evidence>
<evidence type="ECO:0000256" key="13">
    <source>
        <dbReference type="ARBA" id="ARBA00023136"/>
    </source>
</evidence>
<evidence type="ECO:0000256" key="2">
    <source>
        <dbReference type="ARBA" id="ARBA00004596"/>
    </source>
</evidence>
<accession>A0A8C0YWM0</accession>
<dbReference type="SUPFAM" id="SSF52047">
    <property type="entry name" value="RNI-like"/>
    <property type="match status" value="1"/>
</dbReference>
<dbReference type="GO" id="GO:0045121">
    <property type="term" value="C:membrane raft"/>
    <property type="evidence" value="ECO:0007669"/>
    <property type="project" value="UniProtKB-SubCell"/>
</dbReference>
<protein>
    <recommendedName>
        <fullName evidence="4">Toll-like receptor 2</fullName>
    </recommendedName>
</protein>
<evidence type="ECO:0000256" key="19">
    <source>
        <dbReference type="SAM" id="MobiDB-lite"/>
    </source>
</evidence>
<evidence type="ECO:0000256" key="1">
    <source>
        <dbReference type="ARBA" id="ARBA00004285"/>
    </source>
</evidence>
<evidence type="ECO:0000256" key="3">
    <source>
        <dbReference type="ARBA" id="ARBA00009634"/>
    </source>
</evidence>
<sequence length="967" mass="108944">MTGNDREGADARCGPGLSVGCGREPPGGGTGLRGRRPAPRGLPSLPLPPPPPSPVSSLPPLPAAGRRPHPPLGQGSGPWVRAAADGGGRARHEHEHERRIWAPGRAPTEGASPELRGRLGHSLRPRSLPRPPRRTPARWPSGSPPPPPPGGTPALRPAPCAQPARCAASGGRSSPPGLDHWTMSRVLWTLWVLGAVTNLSKEEAPDQSSSLSCDPTGVCDGRSRSLNSMPSGLTAAVRSLDLSNNEITYIGNSDLRDCVNLKALRLESNGINTIEEESFFSLWSLEHLDLSYNLLSNLSSSWFRPLSSLKFLNLLGNPYKSLGETPLFSQLTNLRILKVGNIYSFTEIQDKDFAGLTFLEELEIDASNLQRYEPKSLKSIQNISYLALRMKQPVLLVEIFVDLSSSLKHLELRDTHLDTFHFSEASINETHTLVKKWTFRNVKVTDRSFTEVVRLLNYVSGVLEVEFEDCTLYGLGDFDIPDVDKIKNIGQIETLTVRRLHIPHFYSFYDMSSIYSLTEDVKRITVESSKVFLVPCSLSQHLKSLEYLDLSDNLMVEEYLRNSACQHAWPLLQTLILRQNRLKSLEKTGETLLTLKNLVNLDISKNNYLSMPETCQWPEKLKCLNLSDTRMQSITRCIPQTLEILDVSNNNLESFSLILPQLKELSISRNKLKTLPDASFLPTLQIMRISRNTINAFSKEQLDSFHRLQTLEAGGNNFLCSCEFLSFTQEQQALAGLLVGWPEDYLCHSPSYVRGQRVGTARLPASECHRTALVAAVCCVLLLLVLLTAGACHHFHGLWYLRMLWAWLQAKRKPRKAPSRDVCYDAFVSYSEHDSYWVENLLVQKLEHFNPPFKLCLHKRDFIPGKWIIDNIIDSIEKSHKTIFVLSENFVKSEWCKYELDFSHFRLFDENNDAAILILLEPIEKKAIPQRFCKLRKIMNTKTYLEWPTDDAQQEGFWLNLRTAIKS</sequence>
<dbReference type="SMART" id="SM00369">
    <property type="entry name" value="LRR_TYP"/>
    <property type="match status" value="6"/>
</dbReference>
<dbReference type="SMART" id="SM00255">
    <property type="entry name" value="TIR"/>
    <property type="match status" value="1"/>
</dbReference>
<evidence type="ECO:0000256" key="17">
    <source>
        <dbReference type="ARBA" id="ARBA00023329"/>
    </source>
</evidence>
<dbReference type="Pfam" id="PF13855">
    <property type="entry name" value="LRR_8"/>
    <property type="match status" value="2"/>
</dbReference>
<proteinExistence type="inferred from homology"/>
<feature type="compositionally biased region" description="Pro residues" evidence="19">
    <location>
        <begin position="45"/>
        <end position="62"/>
    </location>
</feature>
<dbReference type="InterPro" id="IPR003591">
    <property type="entry name" value="Leu-rich_rpt_typical-subtyp"/>
</dbReference>
<keyword evidence="15" id="KW-0325">Glycoprotein</keyword>
<feature type="compositionally biased region" description="Pro residues" evidence="19">
    <location>
        <begin position="142"/>
        <end position="151"/>
    </location>
</feature>
<dbReference type="PRINTS" id="PR01537">
    <property type="entry name" value="INTRLKN1R1F"/>
</dbReference>
<dbReference type="SMART" id="SM00364">
    <property type="entry name" value="LRR_BAC"/>
    <property type="match status" value="3"/>
</dbReference>
<dbReference type="InterPro" id="IPR000483">
    <property type="entry name" value="Cys-rich_flank_reg_C"/>
</dbReference>
<dbReference type="SUPFAM" id="SSF52058">
    <property type="entry name" value="L domain-like"/>
    <property type="match status" value="1"/>
</dbReference>
<feature type="compositionally biased region" description="Basic and acidic residues" evidence="19">
    <location>
        <begin position="1"/>
        <end position="10"/>
    </location>
</feature>
<dbReference type="SUPFAM" id="SSF52200">
    <property type="entry name" value="Toll/Interleukin receptor TIR domain"/>
    <property type="match status" value="1"/>
</dbReference>
<keyword evidence="6" id="KW-0433">Leucine-rich repeat</keyword>
<evidence type="ECO:0000256" key="10">
    <source>
        <dbReference type="ARBA" id="ARBA00022859"/>
    </source>
</evidence>